<proteinExistence type="predicted"/>
<dbReference type="GO" id="GO:0005737">
    <property type="term" value="C:cytoplasm"/>
    <property type="evidence" value="ECO:0007669"/>
    <property type="project" value="TreeGrafter"/>
</dbReference>
<dbReference type="InterPro" id="IPR003959">
    <property type="entry name" value="ATPase_AAA_core"/>
</dbReference>
<dbReference type="OrthoDB" id="446888at2759"/>
<dbReference type="InterPro" id="IPR005079">
    <property type="entry name" value="Peptidase_C45_hydrolase"/>
</dbReference>
<dbReference type="InterPro" id="IPR001270">
    <property type="entry name" value="ClpA/B"/>
</dbReference>
<dbReference type="PRINTS" id="PR00300">
    <property type="entry name" value="CLPPROTEASEA"/>
</dbReference>
<comment type="caution">
    <text evidence="7">The sequence shown here is derived from an EMBL/GenBank/DDBJ whole genome shotgun (WGS) entry which is preliminary data.</text>
</comment>
<dbReference type="Pfam" id="PF03417">
    <property type="entry name" value="AAT"/>
    <property type="match status" value="1"/>
</dbReference>
<feature type="domain" description="AAA+ ATPase" evidence="5">
    <location>
        <begin position="465"/>
        <end position="716"/>
    </location>
</feature>
<evidence type="ECO:0000256" key="1">
    <source>
        <dbReference type="ARBA" id="ARBA00022741"/>
    </source>
</evidence>
<feature type="signal peptide" evidence="4">
    <location>
        <begin position="1"/>
        <end position="15"/>
    </location>
</feature>
<keyword evidence="2" id="KW-0067">ATP-binding</keyword>
<reference evidence="7" key="1">
    <citation type="submission" date="2021-02" db="EMBL/GenBank/DDBJ databases">
        <authorList>
            <person name="Dougan E. K."/>
            <person name="Rhodes N."/>
            <person name="Thang M."/>
            <person name="Chan C."/>
        </authorList>
    </citation>
    <scope>NUCLEOTIDE SEQUENCE</scope>
</reference>
<keyword evidence="4" id="KW-0732">Signal</keyword>
<dbReference type="Gene3D" id="1.10.8.60">
    <property type="match status" value="1"/>
</dbReference>
<evidence type="ECO:0000313" key="8">
    <source>
        <dbReference type="Proteomes" id="UP000601435"/>
    </source>
</evidence>
<dbReference type="InterPro" id="IPR019489">
    <property type="entry name" value="Clp_ATPase_C"/>
</dbReference>
<dbReference type="FunFam" id="3.40.50.300:FF:000025">
    <property type="entry name" value="ATP-dependent Clp protease subunit"/>
    <property type="match status" value="1"/>
</dbReference>
<evidence type="ECO:0000256" key="4">
    <source>
        <dbReference type="SAM" id="SignalP"/>
    </source>
</evidence>
<dbReference type="Gene3D" id="3.40.50.300">
    <property type="entry name" value="P-loop containing nucleotide triphosphate hydrolases"/>
    <property type="match status" value="1"/>
</dbReference>
<feature type="domain" description="Clp ATPase C-terminal" evidence="6">
    <location>
        <begin position="637"/>
        <end position="740"/>
    </location>
</feature>
<dbReference type="GO" id="GO:0016887">
    <property type="term" value="F:ATP hydrolysis activity"/>
    <property type="evidence" value="ECO:0007669"/>
    <property type="project" value="InterPro"/>
</dbReference>
<gene>
    <name evidence="7" type="primary">CLPC1</name>
    <name evidence="7" type="ORF">SNEC2469_LOCUS15403</name>
</gene>
<organism evidence="7 8">
    <name type="scientific">Symbiodinium necroappetens</name>
    <dbReference type="NCBI Taxonomy" id="1628268"/>
    <lineage>
        <taxon>Eukaryota</taxon>
        <taxon>Sar</taxon>
        <taxon>Alveolata</taxon>
        <taxon>Dinophyceae</taxon>
        <taxon>Suessiales</taxon>
        <taxon>Symbiodiniaceae</taxon>
        <taxon>Symbiodinium</taxon>
    </lineage>
</organism>
<keyword evidence="3" id="KW-0143">Chaperone</keyword>
<dbReference type="PANTHER" id="PTHR11638">
    <property type="entry name" value="ATP-DEPENDENT CLP PROTEASE"/>
    <property type="match status" value="1"/>
</dbReference>
<accession>A0A812TQ86</accession>
<dbReference type="GO" id="GO:0034605">
    <property type="term" value="P:cellular response to heat"/>
    <property type="evidence" value="ECO:0007669"/>
    <property type="project" value="TreeGrafter"/>
</dbReference>
<dbReference type="CDD" id="cd19499">
    <property type="entry name" value="RecA-like_ClpB_Hsp104-like"/>
    <property type="match status" value="1"/>
</dbReference>
<protein>
    <submittedName>
        <fullName evidence="7">CLPC1 protein</fullName>
    </submittedName>
</protein>
<dbReference type="InterPro" id="IPR047794">
    <property type="entry name" value="C45_proenzyme-like"/>
</dbReference>
<dbReference type="Gene3D" id="3.60.60.10">
    <property type="entry name" value="Penicillin V Acylase, Chain A"/>
    <property type="match status" value="1"/>
</dbReference>
<dbReference type="InterPro" id="IPR027417">
    <property type="entry name" value="P-loop_NTPase"/>
</dbReference>
<dbReference type="PANTHER" id="PTHR11638:SF18">
    <property type="entry name" value="HEAT SHOCK PROTEIN 104"/>
    <property type="match status" value="1"/>
</dbReference>
<evidence type="ECO:0000259" key="5">
    <source>
        <dbReference type="SMART" id="SM00382"/>
    </source>
</evidence>
<name>A0A812TQ86_9DINO</name>
<dbReference type="NCBIfam" id="NF040521">
    <property type="entry name" value="C45_proenzyme"/>
    <property type="match status" value="1"/>
</dbReference>
<dbReference type="AlphaFoldDB" id="A0A812TQ86"/>
<dbReference type="EMBL" id="CAJNJA010024981">
    <property type="protein sequence ID" value="CAE7535511.1"/>
    <property type="molecule type" value="Genomic_DNA"/>
</dbReference>
<dbReference type="Pfam" id="PF10431">
    <property type="entry name" value="ClpB_D2-small"/>
    <property type="match status" value="1"/>
</dbReference>
<dbReference type="SMART" id="SM01086">
    <property type="entry name" value="ClpB_D2-small"/>
    <property type="match status" value="1"/>
</dbReference>
<evidence type="ECO:0000256" key="3">
    <source>
        <dbReference type="ARBA" id="ARBA00023186"/>
    </source>
</evidence>
<keyword evidence="1" id="KW-0547">Nucleotide-binding</keyword>
<dbReference type="SUPFAM" id="SSF52540">
    <property type="entry name" value="P-loop containing nucleoside triphosphate hydrolases"/>
    <property type="match status" value="1"/>
</dbReference>
<keyword evidence="8" id="KW-1185">Reference proteome</keyword>
<dbReference type="InterPro" id="IPR003593">
    <property type="entry name" value="AAA+_ATPase"/>
</dbReference>
<feature type="chain" id="PRO_5032631614" evidence="4">
    <location>
        <begin position="16"/>
        <end position="801"/>
    </location>
</feature>
<dbReference type="GO" id="GO:0005524">
    <property type="term" value="F:ATP binding"/>
    <property type="evidence" value="ECO:0007669"/>
    <property type="project" value="UniProtKB-KW"/>
</dbReference>
<dbReference type="InterPro" id="IPR050130">
    <property type="entry name" value="ClpA_ClpB"/>
</dbReference>
<dbReference type="SMART" id="SM00382">
    <property type="entry name" value="AAA"/>
    <property type="match status" value="1"/>
</dbReference>
<evidence type="ECO:0000256" key="2">
    <source>
        <dbReference type="ARBA" id="ARBA00022840"/>
    </source>
</evidence>
<dbReference type="Pfam" id="PF07724">
    <property type="entry name" value="AAA_2"/>
    <property type="match status" value="1"/>
</dbReference>
<evidence type="ECO:0000259" key="6">
    <source>
        <dbReference type="SMART" id="SM01086"/>
    </source>
</evidence>
<evidence type="ECO:0000313" key="7">
    <source>
        <dbReference type="EMBL" id="CAE7535511.1"/>
    </source>
</evidence>
<dbReference type="Proteomes" id="UP000601435">
    <property type="component" value="Unassembled WGS sequence"/>
</dbReference>
<sequence length="801" mass="89012">MLKPCLAWFFAVASAQDTGFMRTVFVEYVDGTSDGHFQFGKAIGEAMGPDIQTVWAGDLELHAMETWVLGEGREIFESLVSETNATYPLYMREVEGMADGSGIALQRLLVNQLREELAQWVEPRKREGHCTDGYVVSAQLTALGHNDDWPINWRKSSYFVIATALDADGRAKFRMGSWCYPGLLFGGQLNWNSFGLVWTVNSLFPRSFRSRGVGTAWVSRHMTEARSLQDLVTRASNKRVTTALNYNVGLLSEKELWNVEVTTGGLHAMRKITGPYVHANQFKLLNVSQFPEASSVHREGRWNQLKPNNMKDLRSFLSDRSDPDWPVWRNRTSKDPCFTSITGIFDLERRTISAWTSPSNATDPQFEMSLDLENERASSREAEDFVYMSKPLVTAQDVATVLAKWPGPLGRSGIPVERLSEGESDRLMRLEETLEQRIIGQSPAVSALSRAVRRARSGLAGSSRPTASFFFAGPTGVGKTELCRVLAEEYYADLKAMVRLDMSEFSEPHSVSRLIGAPPGYVGYDDPRSGQLTEAVRRRPYSVVVLDEIEKAHSEVLNLLLQVLEDGRLTDGKGRTVSFSNSIIVMTSNVGSQEILQQASGVGTYDQLRAAVQRQLQQKFRPEFLNRIDELLIFRALSEKEFKQIVRLVLGNAKKRATLAFEEAALQSGRPDTEALELSWTAEVEEIVLASGSNAVYGARPLRRAVQRVFEDPVAEFLVSGALNRGGTATVDVDGGDVVIRYRGETLRPACAAAVTTEALVVPRTQEVKKNNKVPSAVAVFRAQLLLLFTGHSRGQTCRSC</sequence>